<reference evidence="4" key="1">
    <citation type="journal article" date="2017" name="Genome Announc.">
        <title>Complete Genome Sequence of Mycobacterium stephanolepidis.</title>
        <authorList>
            <person name="Fukano H."/>
            <person name="Yoshida M."/>
            <person name="Katayama Y."/>
            <person name="Omatsu T."/>
            <person name="Mizutani T."/>
            <person name="Kurata O."/>
            <person name="Wada S."/>
            <person name="Hoshino Y."/>
        </authorList>
    </citation>
    <scope>NUCLEOTIDE SEQUENCE [LARGE SCALE GENOMIC DNA]</scope>
    <source>
        <strain evidence="4">NJB0901</strain>
    </source>
</reference>
<keyword evidence="2" id="KW-1133">Transmembrane helix</keyword>
<keyword evidence="4" id="KW-1185">Reference proteome</keyword>
<dbReference type="AlphaFoldDB" id="A0A1Z4ER86"/>
<feature type="compositionally biased region" description="Basic and acidic residues" evidence="1">
    <location>
        <begin position="374"/>
        <end position="385"/>
    </location>
</feature>
<dbReference type="KEGG" id="mste:MSTE_00111"/>
<dbReference type="EMBL" id="AP018165">
    <property type="protein sequence ID" value="BAX95461.1"/>
    <property type="molecule type" value="Genomic_DNA"/>
</dbReference>
<feature type="compositionally biased region" description="Gly residues" evidence="1">
    <location>
        <begin position="122"/>
        <end position="138"/>
    </location>
</feature>
<gene>
    <name evidence="3" type="ORF">MSTE_00111</name>
</gene>
<keyword evidence="2" id="KW-0812">Transmembrane</keyword>
<feature type="compositionally biased region" description="Low complexity" evidence="1">
    <location>
        <begin position="189"/>
        <end position="208"/>
    </location>
</feature>
<evidence type="ECO:0000313" key="3">
    <source>
        <dbReference type="EMBL" id="BAX95461.1"/>
    </source>
</evidence>
<protein>
    <submittedName>
        <fullName evidence="3">Uncharacterized protein</fullName>
    </submittedName>
</protein>
<feature type="compositionally biased region" description="Low complexity" evidence="1">
    <location>
        <begin position="158"/>
        <end position="170"/>
    </location>
</feature>
<feature type="compositionally biased region" description="Basic and acidic residues" evidence="1">
    <location>
        <begin position="171"/>
        <end position="180"/>
    </location>
</feature>
<feature type="compositionally biased region" description="Basic and acidic residues" evidence="1">
    <location>
        <begin position="329"/>
        <end position="340"/>
    </location>
</feature>
<evidence type="ECO:0000256" key="2">
    <source>
        <dbReference type="SAM" id="Phobius"/>
    </source>
</evidence>
<organism evidence="3 4">
    <name type="scientific">[Mycobacterium] stephanolepidis</name>
    <dbReference type="NCBI Taxonomy" id="1520670"/>
    <lineage>
        <taxon>Bacteria</taxon>
        <taxon>Bacillati</taxon>
        <taxon>Actinomycetota</taxon>
        <taxon>Actinomycetes</taxon>
        <taxon>Mycobacteriales</taxon>
        <taxon>Mycobacteriaceae</taxon>
        <taxon>Mycobacteroides</taxon>
    </lineage>
</organism>
<keyword evidence="2" id="KW-0472">Membrane</keyword>
<feature type="transmembrane region" description="Helical" evidence="2">
    <location>
        <begin position="520"/>
        <end position="543"/>
    </location>
</feature>
<evidence type="ECO:0000313" key="4">
    <source>
        <dbReference type="Proteomes" id="UP000217954"/>
    </source>
</evidence>
<reference evidence="3 4" key="2">
    <citation type="journal article" date="2017" name="Int. J. Syst. Evol. Microbiol.">
        <title>Mycobacterium stephanolepidis sp. nov., a rapidly growing species related to Mycobacterium chelonae, isolated from marine teleost fish, Stephanolepis cirrhifer.</title>
        <authorList>
            <person name="Fukano H."/>
            <person name="Wada S."/>
            <person name="Kurata O."/>
            <person name="Katayama K."/>
            <person name="Fujiwara N."/>
            <person name="Hoshino Y."/>
        </authorList>
    </citation>
    <scope>NUCLEOTIDE SEQUENCE [LARGE SCALE GENOMIC DNA]</scope>
    <source>
        <strain evidence="3 4">NJB0901</strain>
    </source>
</reference>
<feature type="compositionally biased region" description="Gly residues" evidence="1">
    <location>
        <begin position="229"/>
        <end position="243"/>
    </location>
</feature>
<feature type="compositionally biased region" description="Low complexity" evidence="1">
    <location>
        <begin position="294"/>
        <end position="328"/>
    </location>
</feature>
<name>A0A1Z4ER86_9MYCO</name>
<accession>A0A1Z4ER86</accession>
<evidence type="ECO:0000256" key="1">
    <source>
        <dbReference type="SAM" id="MobiDB-lite"/>
    </source>
</evidence>
<dbReference type="Proteomes" id="UP000217954">
    <property type="component" value="Chromosome"/>
</dbReference>
<feature type="compositionally biased region" description="Low complexity" evidence="1">
    <location>
        <begin position="215"/>
        <end position="228"/>
    </location>
</feature>
<feature type="compositionally biased region" description="Polar residues" evidence="1">
    <location>
        <begin position="139"/>
        <end position="148"/>
    </location>
</feature>
<feature type="region of interest" description="Disordered" evidence="1">
    <location>
        <begin position="96"/>
        <end position="281"/>
    </location>
</feature>
<sequence>MLQRFLAAPSEVQVAIIWAAHGEHEVKGPTIRHRYLTCEQMTGMLFAVGRHRAKPSGRSQQLKRASARAAVVTVLSSGTLMGGFGVFAISTPAADAKPGGGSGGDNDHDHGLGGAIHKITGGLLGGGSGGGGGPGSGGTRSAPSSPSFGKSLHGGAGSESAAGSSGSGDSAKGDKDKDKGPGANVPKPGSAGSSGNSSDHASGNSGSSTIGGAGSSTNGSGSSTSTSGTTGGTSGVGIGGGAGITLPHSGGAAGVHTPNAEAPSAESPSGTTPHAEESPTLKGALGSVAGAMAPKTQTATTPKADTATSPHNATAPGATADTPAPGTTHTEHEASAEEPKVPGVTLNVGGRTIIIWKKKSSTSTHTPGAGGGSTHEHETDDHDHVITLPGLPSIGGVPNPATPPSGGAAGTRTPGGNPGIHTGPIAPPTVPTPKAPAVAIATPPAPPAIAPLAPVVAPAPPVVTIKQAEGGRGGDAIVTAGGTKQPEAVTKPIEQFVAAETIAPRTGYGDYLRLTKTSEIAAVAIPGAVGIAMMTFVGGAIGYRQAKAGHTVRASAAARFLE</sequence>
<feature type="region of interest" description="Disordered" evidence="1">
    <location>
        <begin position="294"/>
        <end position="418"/>
    </location>
</feature>
<proteinExistence type="predicted"/>